<evidence type="ECO:0000313" key="7">
    <source>
        <dbReference type="EMBL" id="MBT9431467.1"/>
    </source>
</evidence>
<keyword evidence="3 5" id="KW-0732">Signal</keyword>
<evidence type="ECO:0000256" key="5">
    <source>
        <dbReference type="SAM" id="SignalP"/>
    </source>
</evidence>
<evidence type="ECO:0000256" key="1">
    <source>
        <dbReference type="ARBA" id="ARBA00010333"/>
    </source>
</evidence>
<feature type="domain" description="Solute-binding protein family 3/N-terminal" evidence="6">
    <location>
        <begin position="36"/>
        <end position="265"/>
    </location>
</feature>
<sequence length="357" mass="38797">MKKMMISTLVAAATLFAVANQAHAGATLDAVKKKGFIQCGISDGLPGFSYADASGKFTGLDVDVCRAVAAAVFGDASKVKYTTLTAKERFTALQSGEVDILSRNTTWTSSRDGNMDFVFAGVNYYDGIGFLTHNKAGLKSAKDLDGATVCLQSVTDTELNVADFFRANKMQYTPVTFDRADESAKALESGHCDTLATDQSGLYALRIKLSKPDDWVVLPEVISKEPLGPVVRRGGGDWFTIVKWSLYAMLNAEEMEITSQNVDELTANPKNPDMAYLLGKEGHYGEELKLSNDWAHNIIKQVGNYGESFERNVGQGSDLKIKRGLNALWNHGGIRYVNSCHSSGAPVTPVLFLRFSC</sequence>
<feature type="signal peptide" evidence="5">
    <location>
        <begin position="1"/>
        <end position="24"/>
    </location>
</feature>
<dbReference type="Pfam" id="PF00497">
    <property type="entry name" value="SBP_bac_3"/>
    <property type="match status" value="1"/>
</dbReference>
<reference evidence="7 8" key="1">
    <citation type="journal article" date="2021" name="Genome Biol. Evol.">
        <title>The evolution of interdependence in a four-way mealybug symbiosis.</title>
        <authorList>
            <person name="Garber A.I."/>
            <person name="Kupper M."/>
            <person name="Laetsch D.R."/>
            <person name="Weldon S.R."/>
            <person name="Ladinsky M.S."/>
            <person name="Bjorkman P.J."/>
            <person name="McCutcheon J.P."/>
        </authorList>
    </citation>
    <scope>NUCLEOTIDE SEQUENCE [LARGE SCALE GENOMIC DNA]</scope>
    <source>
        <strain evidence="7">SOD</strain>
    </source>
</reference>
<proteinExistence type="inferred from homology"/>
<keyword evidence="8" id="KW-1185">Reference proteome</keyword>
<evidence type="ECO:0000256" key="3">
    <source>
        <dbReference type="ARBA" id="ARBA00022729"/>
    </source>
</evidence>
<dbReference type="RefSeq" id="WP_215668589.1">
    <property type="nucleotide sequence ID" value="NZ_JAFJYC010000001.1"/>
</dbReference>
<dbReference type="InterPro" id="IPR001638">
    <property type="entry name" value="Solute-binding_3/MltF_N"/>
</dbReference>
<keyword evidence="2" id="KW-0813">Transport</keyword>
<dbReference type="EMBL" id="JAFJYC010000001">
    <property type="protein sequence ID" value="MBT9431467.1"/>
    <property type="molecule type" value="Genomic_DNA"/>
</dbReference>
<dbReference type="SUPFAM" id="SSF53850">
    <property type="entry name" value="Periplasmic binding protein-like II"/>
    <property type="match status" value="1"/>
</dbReference>
<evidence type="ECO:0000259" key="6">
    <source>
        <dbReference type="SMART" id="SM00062"/>
    </source>
</evidence>
<organism evidence="7 8">
    <name type="scientific">Candidatus Sodalis endolongispinus</name>
    <dbReference type="NCBI Taxonomy" id="2812662"/>
    <lineage>
        <taxon>Bacteria</taxon>
        <taxon>Pseudomonadati</taxon>
        <taxon>Pseudomonadota</taxon>
        <taxon>Gammaproteobacteria</taxon>
        <taxon>Enterobacterales</taxon>
        <taxon>Bruguierivoracaceae</taxon>
        <taxon>Sodalis</taxon>
    </lineage>
</organism>
<dbReference type="Proteomes" id="UP000811282">
    <property type="component" value="Unassembled WGS sequence"/>
</dbReference>
<name>A0ABS5Y951_9GAMM</name>
<feature type="chain" id="PRO_5046778856" evidence="5">
    <location>
        <begin position="25"/>
        <end position="357"/>
    </location>
</feature>
<protein>
    <submittedName>
        <fullName evidence="7">Amino acid ABC transporter substrate-binding protein</fullName>
    </submittedName>
</protein>
<dbReference type="PANTHER" id="PTHR30085:SF7">
    <property type="entry name" value="AMINO-ACID ABC TRANSPORTER-BINDING PROTEIN YHDW-RELATED"/>
    <property type="match status" value="1"/>
</dbReference>
<dbReference type="InterPro" id="IPR051455">
    <property type="entry name" value="Bact_solute-bind_prot3"/>
</dbReference>
<dbReference type="InterPro" id="IPR018313">
    <property type="entry name" value="SBP_3_CS"/>
</dbReference>
<evidence type="ECO:0000256" key="4">
    <source>
        <dbReference type="RuleBase" id="RU003744"/>
    </source>
</evidence>
<dbReference type="Gene3D" id="3.40.190.10">
    <property type="entry name" value="Periplasmic binding protein-like II"/>
    <property type="match status" value="2"/>
</dbReference>
<gene>
    <name evidence="7" type="ORF">JZM24_03560</name>
</gene>
<dbReference type="CDD" id="cd13692">
    <property type="entry name" value="PBP2_BztA"/>
    <property type="match status" value="1"/>
</dbReference>
<dbReference type="PROSITE" id="PS01039">
    <property type="entry name" value="SBP_BACTERIAL_3"/>
    <property type="match status" value="1"/>
</dbReference>
<evidence type="ECO:0000256" key="2">
    <source>
        <dbReference type="ARBA" id="ARBA00022448"/>
    </source>
</evidence>
<comment type="similarity">
    <text evidence="1 4">Belongs to the bacterial solute-binding protein 3 family.</text>
</comment>
<dbReference type="SMART" id="SM00062">
    <property type="entry name" value="PBPb"/>
    <property type="match status" value="1"/>
</dbReference>
<accession>A0ABS5Y951</accession>
<dbReference type="PANTHER" id="PTHR30085">
    <property type="entry name" value="AMINO ACID ABC TRANSPORTER PERMEASE"/>
    <property type="match status" value="1"/>
</dbReference>
<comment type="caution">
    <text evidence="7">The sequence shown here is derived from an EMBL/GenBank/DDBJ whole genome shotgun (WGS) entry which is preliminary data.</text>
</comment>
<evidence type="ECO:0000313" key="8">
    <source>
        <dbReference type="Proteomes" id="UP000811282"/>
    </source>
</evidence>